<evidence type="ECO:0000313" key="3">
    <source>
        <dbReference type="EMBL" id="MBY8877416.1"/>
    </source>
</evidence>
<dbReference type="InterPro" id="IPR050426">
    <property type="entry name" value="Glycosyltransferase_28"/>
</dbReference>
<evidence type="ECO:0000313" key="4">
    <source>
        <dbReference type="Proteomes" id="UP000778578"/>
    </source>
</evidence>
<evidence type="ECO:0000256" key="1">
    <source>
        <dbReference type="ARBA" id="ARBA00009995"/>
    </source>
</evidence>
<dbReference type="SUPFAM" id="SSF53756">
    <property type="entry name" value="UDP-Glycosyltransferase/glycogen phosphorylase"/>
    <property type="match status" value="1"/>
</dbReference>
<keyword evidence="2 3" id="KW-0808">Transferase</keyword>
<reference evidence="3 4" key="1">
    <citation type="submission" date="2021-08" db="EMBL/GenBank/DDBJ databases">
        <title>WGS of actinomycetes from Thailand.</title>
        <authorList>
            <person name="Thawai C."/>
        </authorList>
    </citation>
    <scope>NUCLEOTIDE SEQUENCE [LARGE SCALE GENOMIC DNA]</scope>
    <source>
        <strain evidence="3 4">PLK6-54</strain>
    </source>
</reference>
<dbReference type="EMBL" id="JAINZZ010000006">
    <property type="protein sequence ID" value="MBY8877416.1"/>
    <property type="molecule type" value="Genomic_DNA"/>
</dbReference>
<name>A0ABS7Q2P8_9ACTN</name>
<accession>A0ABS7Q2P8</accession>
<dbReference type="InterPro" id="IPR002213">
    <property type="entry name" value="UDP_glucos_trans"/>
</dbReference>
<dbReference type="Proteomes" id="UP000778578">
    <property type="component" value="Unassembled WGS sequence"/>
</dbReference>
<dbReference type="Pfam" id="PF00201">
    <property type="entry name" value="UDPGT"/>
    <property type="match status" value="1"/>
</dbReference>
<protein>
    <submittedName>
        <fullName evidence="3">Glycosyl transferase</fullName>
    </submittedName>
</protein>
<keyword evidence="4" id="KW-1185">Reference proteome</keyword>
<dbReference type="Gene3D" id="3.40.50.2000">
    <property type="entry name" value="Glycogen Phosphorylase B"/>
    <property type="match status" value="2"/>
</dbReference>
<dbReference type="CDD" id="cd03784">
    <property type="entry name" value="GT1_Gtf-like"/>
    <property type="match status" value="1"/>
</dbReference>
<dbReference type="PANTHER" id="PTHR48050">
    <property type="entry name" value="STEROL 3-BETA-GLUCOSYLTRANSFERASE"/>
    <property type="match status" value="1"/>
</dbReference>
<comment type="caution">
    <text evidence="3">The sequence shown here is derived from an EMBL/GenBank/DDBJ whole genome shotgun (WGS) entry which is preliminary data.</text>
</comment>
<proteinExistence type="inferred from homology"/>
<comment type="similarity">
    <text evidence="1">Belongs to the UDP-glycosyltransferase family.</text>
</comment>
<gene>
    <name evidence="3" type="ORF">K7862_07140</name>
</gene>
<dbReference type="PANTHER" id="PTHR48050:SF13">
    <property type="entry name" value="STEROL 3-BETA-GLUCOSYLTRANSFERASE UGT80A2"/>
    <property type="match status" value="1"/>
</dbReference>
<dbReference type="RefSeq" id="WP_222961584.1">
    <property type="nucleotide sequence ID" value="NZ_JAINZZ010000006.1"/>
</dbReference>
<dbReference type="GO" id="GO:0016740">
    <property type="term" value="F:transferase activity"/>
    <property type="evidence" value="ECO:0007669"/>
    <property type="project" value="UniProtKB-KW"/>
</dbReference>
<dbReference type="NCBIfam" id="TIGR01426">
    <property type="entry name" value="MGT"/>
    <property type="match status" value="1"/>
</dbReference>
<evidence type="ECO:0000256" key="2">
    <source>
        <dbReference type="ARBA" id="ARBA00022679"/>
    </source>
</evidence>
<organism evidence="3 4">
    <name type="scientific">Actinacidiphila acidipaludis</name>
    <dbReference type="NCBI Taxonomy" id="2873382"/>
    <lineage>
        <taxon>Bacteria</taxon>
        <taxon>Bacillati</taxon>
        <taxon>Actinomycetota</taxon>
        <taxon>Actinomycetes</taxon>
        <taxon>Kitasatosporales</taxon>
        <taxon>Streptomycetaceae</taxon>
        <taxon>Actinacidiphila</taxon>
    </lineage>
</organism>
<sequence length="403" mass="42787">MTPPPSHIAVFSIPASGHVNPTLPIVSELVARGHRVSYATCAEYAPRVAAAGATPVVCASVLPSAQRGETYPLGDPVAMSDLFLQEAVASLPEQTAAFGADRPDLLLFDYASFNAQILARRWGIPSVRTSPTHVFGPDAEDEMDLISLALEGNPAWTEHRRAFREFLDAGGVGLGIDEFVYRGRADAYLVTIPREIQRDADRLDEGRFTFVGPCIDERAHDGSWQAPADGRPVLLISVGSVADMGPEFCRASAEAFGDSPWQVVLAAGRMTDRSVLGELPPNFEVHDSVPQVSVLAQASAFITHAGMGSTLEGLHHGVPMVAVPQFFDQFHNAEALERLGVGVTLTAGDLTPRRLREAVDTLAADPAVAERLAALGTAMRAAGGARAAADVVEKCLPRVAAAR</sequence>
<dbReference type="InterPro" id="IPR006326">
    <property type="entry name" value="UDPGT_MGT-like"/>
</dbReference>